<evidence type="ECO:0000313" key="1">
    <source>
        <dbReference type="EMBL" id="CAG8505424.1"/>
    </source>
</evidence>
<reference evidence="1" key="1">
    <citation type="submission" date="2021-06" db="EMBL/GenBank/DDBJ databases">
        <authorList>
            <person name="Kallberg Y."/>
            <person name="Tangrot J."/>
            <person name="Rosling A."/>
        </authorList>
    </citation>
    <scope>NUCLEOTIDE SEQUENCE</scope>
    <source>
        <strain evidence="1">MA461A</strain>
    </source>
</reference>
<gene>
    <name evidence="1" type="ORF">RPERSI_LOCUS2013</name>
</gene>
<keyword evidence="2" id="KW-1185">Reference proteome</keyword>
<evidence type="ECO:0000313" key="2">
    <source>
        <dbReference type="Proteomes" id="UP000789920"/>
    </source>
</evidence>
<comment type="caution">
    <text evidence="1">The sequence shown here is derived from an EMBL/GenBank/DDBJ whole genome shotgun (WGS) entry which is preliminary data.</text>
</comment>
<organism evidence="1 2">
    <name type="scientific">Racocetra persica</name>
    <dbReference type="NCBI Taxonomy" id="160502"/>
    <lineage>
        <taxon>Eukaryota</taxon>
        <taxon>Fungi</taxon>
        <taxon>Fungi incertae sedis</taxon>
        <taxon>Mucoromycota</taxon>
        <taxon>Glomeromycotina</taxon>
        <taxon>Glomeromycetes</taxon>
        <taxon>Diversisporales</taxon>
        <taxon>Gigasporaceae</taxon>
        <taxon>Racocetra</taxon>
    </lineage>
</organism>
<feature type="non-terminal residue" evidence="1">
    <location>
        <position position="1"/>
    </location>
</feature>
<protein>
    <submittedName>
        <fullName evidence="1">18126_t:CDS:1</fullName>
    </submittedName>
</protein>
<accession>A0ACA9L1C2</accession>
<proteinExistence type="predicted"/>
<dbReference type="Proteomes" id="UP000789920">
    <property type="component" value="Unassembled WGS sequence"/>
</dbReference>
<name>A0ACA9L1C2_9GLOM</name>
<sequence>FMFQDLLIDAYQKENKIIRKDKYDIYLIDRTAKNTQIFSEILIDDKLKLDYFKKKLKREEQINAKFNFFIKCLPEICYE</sequence>
<dbReference type="EMBL" id="CAJVQC010002091">
    <property type="protein sequence ID" value="CAG8505424.1"/>
    <property type="molecule type" value="Genomic_DNA"/>
</dbReference>